<dbReference type="PROSITE" id="PS50885">
    <property type="entry name" value="HAMP"/>
    <property type="match status" value="1"/>
</dbReference>
<dbReference type="Proteomes" id="UP000295832">
    <property type="component" value="Unassembled WGS sequence"/>
</dbReference>
<gene>
    <name evidence="8" type="ORF">C7959_10366</name>
</gene>
<dbReference type="EMBL" id="SOEG01000003">
    <property type="protein sequence ID" value="TDX53214.1"/>
    <property type="molecule type" value="Genomic_DNA"/>
</dbReference>
<keyword evidence="1 3" id="KW-0807">Transducer</keyword>
<evidence type="ECO:0000256" key="1">
    <source>
        <dbReference type="ARBA" id="ARBA00023224"/>
    </source>
</evidence>
<dbReference type="SMART" id="SM00304">
    <property type="entry name" value="HAMP"/>
    <property type="match status" value="1"/>
</dbReference>
<dbReference type="SUPFAM" id="SSF58104">
    <property type="entry name" value="Methyl-accepting chemotaxis protein (MCP) signaling domain"/>
    <property type="match status" value="1"/>
</dbReference>
<keyword evidence="5" id="KW-0812">Transmembrane</keyword>
<proteinExistence type="inferred from homology"/>
<keyword evidence="4" id="KW-0175">Coiled coil</keyword>
<dbReference type="AlphaFoldDB" id="A0A4R8H1A6"/>
<feature type="domain" description="HAMP" evidence="7">
    <location>
        <begin position="179"/>
        <end position="231"/>
    </location>
</feature>
<dbReference type="Gene3D" id="1.10.287.950">
    <property type="entry name" value="Methyl-accepting chemotaxis protein"/>
    <property type="match status" value="1"/>
</dbReference>
<evidence type="ECO:0000256" key="5">
    <source>
        <dbReference type="SAM" id="Phobius"/>
    </source>
</evidence>
<reference evidence="8 9" key="1">
    <citation type="submission" date="2019-03" db="EMBL/GenBank/DDBJ databases">
        <title>Subsurface microbial communities from deep shales in Ohio and West Virginia, USA.</title>
        <authorList>
            <person name="Wrighton K."/>
        </authorList>
    </citation>
    <scope>NUCLEOTIDE SEQUENCE [LARGE SCALE GENOMIC DNA]</scope>
    <source>
        <strain evidence="8 9">MSL 6dP</strain>
    </source>
</reference>
<dbReference type="SMART" id="SM00283">
    <property type="entry name" value="MA"/>
    <property type="match status" value="1"/>
</dbReference>
<evidence type="ECO:0000259" key="7">
    <source>
        <dbReference type="PROSITE" id="PS50885"/>
    </source>
</evidence>
<dbReference type="GO" id="GO:0004888">
    <property type="term" value="F:transmembrane signaling receptor activity"/>
    <property type="evidence" value="ECO:0007669"/>
    <property type="project" value="InterPro"/>
</dbReference>
<organism evidence="8 9">
    <name type="scientific">Orenia marismortui</name>
    <dbReference type="NCBI Taxonomy" id="46469"/>
    <lineage>
        <taxon>Bacteria</taxon>
        <taxon>Bacillati</taxon>
        <taxon>Bacillota</taxon>
        <taxon>Clostridia</taxon>
        <taxon>Halanaerobiales</taxon>
        <taxon>Halobacteroidaceae</taxon>
        <taxon>Orenia</taxon>
    </lineage>
</organism>
<feature type="domain" description="Methyl-accepting transducer" evidence="6">
    <location>
        <begin position="229"/>
        <end position="479"/>
    </location>
</feature>
<protein>
    <submittedName>
        <fullName evidence="8">Methyl-accepting chemotaxis protein</fullName>
    </submittedName>
</protein>
<dbReference type="PANTHER" id="PTHR32089:SF112">
    <property type="entry name" value="LYSOZYME-LIKE PROTEIN-RELATED"/>
    <property type="match status" value="1"/>
</dbReference>
<keyword evidence="9" id="KW-1185">Reference proteome</keyword>
<dbReference type="InterPro" id="IPR003660">
    <property type="entry name" value="HAMP_dom"/>
</dbReference>
<evidence type="ECO:0000256" key="4">
    <source>
        <dbReference type="SAM" id="Coils"/>
    </source>
</evidence>
<evidence type="ECO:0000256" key="2">
    <source>
        <dbReference type="ARBA" id="ARBA00029447"/>
    </source>
</evidence>
<dbReference type="PROSITE" id="PS50111">
    <property type="entry name" value="CHEMOTAXIS_TRANSDUC_2"/>
    <property type="match status" value="1"/>
</dbReference>
<dbReference type="PANTHER" id="PTHR32089">
    <property type="entry name" value="METHYL-ACCEPTING CHEMOTAXIS PROTEIN MCPB"/>
    <property type="match status" value="1"/>
</dbReference>
<keyword evidence="5" id="KW-0472">Membrane</keyword>
<feature type="transmembrane region" description="Helical" evidence="5">
    <location>
        <begin position="156"/>
        <end position="177"/>
    </location>
</feature>
<dbReference type="Pfam" id="PF00672">
    <property type="entry name" value="HAMP"/>
    <property type="match status" value="1"/>
</dbReference>
<dbReference type="GO" id="GO:0016020">
    <property type="term" value="C:membrane"/>
    <property type="evidence" value="ECO:0007669"/>
    <property type="project" value="InterPro"/>
</dbReference>
<evidence type="ECO:0000313" key="8">
    <source>
        <dbReference type="EMBL" id="TDX53214.1"/>
    </source>
</evidence>
<accession>A0A4R8H1A6</accession>
<dbReference type="InterPro" id="IPR004089">
    <property type="entry name" value="MCPsignal_dom"/>
</dbReference>
<feature type="coiled-coil region" evidence="4">
    <location>
        <begin position="314"/>
        <end position="344"/>
    </location>
</feature>
<evidence type="ECO:0000313" key="9">
    <source>
        <dbReference type="Proteomes" id="UP000295832"/>
    </source>
</evidence>
<keyword evidence="5" id="KW-1133">Transmembrane helix</keyword>
<dbReference type="Pfam" id="PF00015">
    <property type="entry name" value="MCPsignal"/>
    <property type="match status" value="1"/>
</dbReference>
<evidence type="ECO:0000259" key="6">
    <source>
        <dbReference type="PROSITE" id="PS50111"/>
    </source>
</evidence>
<dbReference type="CDD" id="cd06225">
    <property type="entry name" value="HAMP"/>
    <property type="match status" value="1"/>
</dbReference>
<dbReference type="GO" id="GO:0007165">
    <property type="term" value="P:signal transduction"/>
    <property type="evidence" value="ECO:0007669"/>
    <property type="project" value="UniProtKB-KW"/>
</dbReference>
<dbReference type="InterPro" id="IPR004090">
    <property type="entry name" value="Chemotax_Me-accpt_rcpt"/>
</dbReference>
<name>A0A4R8H1A6_9FIRM</name>
<dbReference type="PRINTS" id="PR00260">
    <property type="entry name" value="CHEMTRNSDUCR"/>
</dbReference>
<dbReference type="GO" id="GO:0006935">
    <property type="term" value="P:chemotaxis"/>
    <property type="evidence" value="ECO:0007669"/>
    <property type="project" value="InterPro"/>
</dbReference>
<dbReference type="RefSeq" id="WP_134114841.1">
    <property type="nucleotide sequence ID" value="NZ_SOEG01000003.1"/>
</dbReference>
<evidence type="ECO:0000256" key="3">
    <source>
        <dbReference type="PROSITE-ProRule" id="PRU00284"/>
    </source>
</evidence>
<comment type="similarity">
    <text evidence="2">Belongs to the methyl-accepting chemotaxis (MCP) protein family.</text>
</comment>
<sequence length="495" mass="55676">MKQVREGGKFVTEKMSLEVGTNRLKKFSYQPIANSDYILEIGWYVEDFNDIIKDSNFKSIIKDIQKGEIIDKVRIFDKADLRSLGEVDYNLPKGHRDMINNKLESDSKLVIEEENQNGVLKKYTYNMIKLASINNDVILQVVSNKNIIKDKLKRQLYFDLTVIFLGILLAIFVSSLVSGRIIENINNLKDKMKKLSEGNLEIRIEKQSEDEFGDLADSFNNTIINLSKLIKELIEVIDFLSSNSEELASSAEESNATIQDVVETINSMSSRLEGLYNNFATVSSASEEVGAISDEGRETINEVIVETDVIKEKVESSNKKIDLLHKKLEEIENVVELMKEITEQTNLLSLNASIEAARAGESGRGFDVVANEIRNLSDDASQSTAKISKLIEDIKLTSDQAIESSKDVNQAVNKGKEIIDQAGELFEQINQAITDTNNDFQNVNISMKKLNDENSEIKVITKDIIQAIDEITESAEELSEVANKVKNLVHEFEVD</sequence>
<comment type="caution">
    <text evidence="8">The sequence shown here is derived from an EMBL/GenBank/DDBJ whole genome shotgun (WGS) entry which is preliminary data.</text>
</comment>
<dbReference type="STRING" id="926561.GCA_000379025_01745"/>